<dbReference type="InterPro" id="IPR058637">
    <property type="entry name" value="YknX-like_C"/>
</dbReference>
<evidence type="ECO:0000313" key="6">
    <source>
        <dbReference type="EMBL" id="QEX25259.1"/>
    </source>
</evidence>
<comment type="similarity">
    <text evidence="1">Belongs to the membrane fusion protein (MFP) (TC 8.A.1) family.</text>
</comment>
<dbReference type="PANTHER" id="PTHR30469">
    <property type="entry name" value="MULTIDRUG RESISTANCE PROTEIN MDTA"/>
    <property type="match status" value="1"/>
</dbReference>
<evidence type="ECO:0000259" key="5">
    <source>
        <dbReference type="Pfam" id="PF25989"/>
    </source>
</evidence>
<proteinExistence type="inferred from homology"/>
<protein>
    <submittedName>
        <fullName evidence="6">MexH family multidrug efflux RND transporter periplasmic adaptor subunit</fullName>
    </submittedName>
</protein>
<dbReference type="Gene3D" id="2.40.50.100">
    <property type="match status" value="1"/>
</dbReference>
<dbReference type="AlphaFoldDB" id="A0A5J6N5S2"/>
<feature type="domain" description="CusB-like beta-barrel" evidence="4">
    <location>
        <begin position="205"/>
        <end position="277"/>
    </location>
</feature>
<feature type="region of interest" description="Disordered" evidence="2">
    <location>
        <begin position="350"/>
        <end position="396"/>
    </location>
</feature>
<dbReference type="InterPro" id="IPR058625">
    <property type="entry name" value="MdtA-like_BSH"/>
</dbReference>
<dbReference type="EMBL" id="CP042582">
    <property type="protein sequence ID" value="QEX25259.1"/>
    <property type="molecule type" value="Genomic_DNA"/>
</dbReference>
<dbReference type="Pfam" id="PF25917">
    <property type="entry name" value="BSH_RND"/>
    <property type="match status" value="1"/>
</dbReference>
<evidence type="ECO:0000313" key="7">
    <source>
        <dbReference type="Proteomes" id="UP000325797"/>
    </source>
</evidence>
<evidence type="ECO:0000259" key="3">
    <source>
        <dbReference type="Pfam" id="PF25917"/>
    </source>
</evidence>
<keyword evidence="7" id="KW-1185">Reference proteome</keyword>
<dbReference type="Gene3D" id="2.40.30.170">
    <property type="match status" value="1"/>
</dbReference>
<sequence length="396" mass="41398">MRRIVLIVILLIAAAAAGGYWWKTRQAAQEAASASSEAPAGGFSIPVEASPVETASIDLVIPAVGTLRSNESIRVAPEIPGRLAEILVQEGQKIDEGTVIARLDQSVYRAELEQAQSGLDLAKADVERYKKMRAGEVASEQSMQRAVAALNENLARIALAQANLAKTELRAPFDGVLGLRRVSLGDYLDAGDVIINLEQVDPLKVDFRVPEIYYTTVNLGQTIKLAIDALPGETFEGTIYAMDPLIDAGGRAIVLRAHVPNSLDKLRPGLFARVSLVYDTHPNALLVPESAIVPFGSQKFVFRVVDGKAVQTAVKVGEYINDKVEVLEGLKAGELVVTAGQLKIADGMGVTPIPNGTAPSGSGQEAPGQGASGESGTTENQPAAGGSGSDAGAGGG</sequence>
<feature type="domain" description="Multidrug resistance protein MdtA-like barrel-sandwich hybrid" evidence="3">
    <location>
        <begin position="73"/>
        <end position="192"/>
    </location>
</feature>
<name>A0A5J6N5S2_9PROT</name>
<feature type="compositionally biased region" description="Gly residues" evidence="2">
    <location>
        <begin position="385"/>
        <end position="396"/>
    </location>
</feature>
<feature type="domain" description="YknX-like C-terminal permuted SH3-like" evidence="5">
    <location>
        <begin position="285"/>
        <end position="351"/>
    </location>
</feature>
<reference evidence="6 7" key="1">
    <citation type="submission" date="2019-08" db="EMBL/GenBank/DDBJ databases">
        <title>Hyperibacter terrae gen. nov., sp. nov. and Hyperibacter viscosus sp. nov., two new members in the family Rhodospirillaceae isolated from the rhizosphere of Hypericum perforatum.</title>
        <authorList>
            <person name="Noviana Z."/>
        </authorList>
    </citation>
    <scope>NUCLEOTIDE SEQUENCE [LARGE SCALE GENOMIC DNA]</scope>
    <source>
        <strain evidence="6 7">R5959</strain>
    </source>
</reference>
<dbReference type="KEGG" id="hadh:FRZ61_52060"/>
<dbReference type="FunFam" id="2.40.30.170:FF:000010">
    <property type="entry name" value="Efflux RND transporter periplasmic adaptor subunit"/>
    <property type="match status" value="1"/>
</dbReference>
<dbReference type="Gene3D" id="2.40.420.20">
    <property type="match status" value="1"/>
</dbReference>
<organism evidence="6 7">
    <name type="scientific">Hypericibacter adhaerens</name>
    <dbReference type="NCBI Taxonomy" id="2602016"/>
    <lineage>
        <taxon>Bacteria</taxon>
        <taxon>Pseudomonadati</taxon>
        <taxon>Pseudomonadota</taxon>
        <taxon>Alphaproteobacteria</taxon>
        <taxon>Rhodospirillales</taxon>
        <taxon>Dongiaceae</taxon>
        <taxon>Hypericibacter</taxon>
    </lineage>
</organism>
<dbReference type="RefSeq" id="WP_151120534.1">
    <property type="nucleotide sequence ID" value="NZ_CP042582.1"/>
</dbReference>
<dbReference type="Pfam" id="PF25989">
    <property type="entry name" value="YknX_C"/>
    <property type="match status" value="1"/>
</dbReference>
<dbReference type="NCBIfam" id="TIGR01730">
    <property type="entry name" value="RND_mfp"/>
    <property type="match status" value="1"/>
</dbReference>
<feature type="compositionally biased region" description="Polar residues" evidence="2">
    <location>
        <begin position="372"/>
        <end position="381"/>
    </location>
</feature>
<dbReference type="InterPro" id="IPR058792">
    <property type="entry name" value="Beta-barrel_RND_2"/>
</dbReference>
<dbReference type="InterPro" id="IPR006143">
    <property type="entry name" value="RND_pump_MFP"/>
</dbReference>
<evidence type="ECO:0000259" key="4">
    <source>
        <dbReference type="Pfam" id="PF25954"/>
    </source>
</evidence>
<dbReference type="OrthoDB" id="9806939at2"/>
<dbReference type="Proteomes" id="UP000325797">
    <property type="component" value="Chromosome"/>
</dbReference>
<dbReference type="Gene3D" id="1.10.287.470">
    <property type="entry name" value="Helix hairpin bin"/>
    <property type="match status" value="1"/>
</dbReference>
<evidence type="ECO:0000256" key="2">
    <source>
        <dbReference type="SAM" id="MobiDB-lite"/>
    </source>
</evidence>
<evidence type="ECO:0000256" key="1">
    <source>
        <dbReference type="ARBA" id="ARBA00009477"/>
    </source>
</evidence>
<dbReference type="GO" id="GO:0015562">
    <property type="term" value="F:efflux transmembrane transporter activity"/>
    <property type="evidence" value="ECO:0007669"/>
    <property type="project" value="TreeGrafter"/>
</dbReference>
<gene>
    <name evidence="6" type="ORF">FRZ61_52060</name>
</gene>
<dbReference type="GO" id="GO:1990281">
    <property type="term" value="C:efflux pump complex"/>
    <property type="evidence" value="ECO:0007669"/>
    <property type="project" value="TreeGrafter"/>
</dbReference>
<dbReference type="Pfam" id="PF25954">
    <property type="entry name" value="Beta-barrel_RND_2"/>
    <property type="match status" value="1"/>
</dbReference>
<accession>A0A5J6N5S2</accession>
<dbReference type="SUPFAM" id="SSF111369">
    <property type="entry name" value="HlyD-like secretion proteins"/>
    <property type="match status" value="1"/>
</dbReference>